<evidence type="ECO:0000313" key="3">
    <source>
        <dbReference type="Proteomes" id="UP000217676"/>
    </source>
</evidence>
<dbReference type="SUPFAM" id="SSF47473">
    <property type="entry name" value="EF-hand"/>
    <property type="match status" value="1"/>
</dbReference>
<gene>
    <name evidence="2" type="ORF">SLA_5232</name>
</gene>
<dbReference type="EMBL" id="AP017424">
    <property type="protein sequence ID" value="BAU86113.1"/>
    <property type="molecule type" value="Genomic_DNA"/>
</dbReference>
<dbReference type="Proteomes" id="UP000217676">
    <property type="component" value="Chromosome"/>
</dbReference>
<dbReference type="Gene3D" id="1.10.238.10">
    <property type="entry name" value="EF-hand"/>
    <property type="match status" value="1"/>
</dbReference>
<name>A0A160P5Z9_STRLU</name>
<proteinExistence type="predicted"/>
<feature type="domain" description="EF-hand" evidence="1">
    <location>
        <begin position="108"/>
        <end position="135"/>
    </location>
</feature>
<dbReference type="RefSeq" id="WP_359872012.1">
    <property type="nucleotide sequence ID" value="NZ_JBEYHT010000001.1"/>
</dbReference>
<dbReference type="PROSITE" id="PS50222">
    <property type="entry name" value="EF_HAND_2"/>
    <property type="match status" value="3"/>
</dbReference>
<accession>A0A160P5Z9</accession>
<dbReference type="CDD" id="cd00051">
    <property type="entry name" value="EFh"/>
    <property type="match status" value="1"/>
</dbReference>
<dbReference type="InterPro" id="IPR002048">
    <property type="entry name" value="EF_hand_dom"/>
</dbReference>
<evidence type="ECO:0000313" key="2">
    <source>
        <dbReference type="EMBL" id="BAU86113.1"/>
    </source>
</evidence>
<dbReference type="InterPro" id="IPR011992">
    <property type="entry name" value="EF-hand-dom_pair"/>
</dbReference>
<dbReference type="Pfam" id="PF13202">
    <property type="entry name" value="EF-hand_5"/>
    <property type="match status" value="1"/>
</dbReference>
<dbReference type="GO" id="GO:0005509">
    <property type="term" value="F:calcium ion binding"/>
    <property type="evidence" value="ECO:0007669"/>
    <property type="project" value="InterPro"/>
</dbReference>
<protein>
    <submittedName>
        <fullName evidence="2">Calerythrin</fullName>
    </submittedName>
</protein>
<dbReference type="AlphaFoldDB" id="A0A160P5Z9"/>
<sequence>MTTSLESTVQDRLSKRFDKWDTNGNGVLEASDFVGEAVKIAGAFGKSPAEAVQLNDAFQGMFGYLAKEAGISPEGSLTREQFMDVAGKMFQSGPATFNNVLGPVATGLIALCDRNNDGVIDGDEFAAWLQAVGVPAADVADAFRKVDTAGQGHLTEAELLDAIRAYHFGQLEVELLG</sequence>
<dbReference type="InterPro" id="IPR018247">
    <property type="entry name" value="EF_Hand_1_Ca_BS"/>
</dbReference>
<keyword evidence="3" id="KW-1185">Reference proteome</keyword>
<feature type="domain" description="EF-hand" evidence="1">
    <location>
        <begin position="8"/>
        <end position="43"/>
    </location>
</feature>
<dbReference type="KEGG" id="slau:SLA_5232"/>
<dbReference type="PROSITE" id="PS00018">
    <property type="entry name" value="EF_HAND_1"/>
    <property type="match status" value="2"/>
</dbReference>
<organism evidence="2 3">
    <name type="scientific">Streptomyces laurentii</name>
    <dbReference type="NCBI Taxonomy" id="39478"/>
    <lineage>
        <taxon>Bacteria</taxon>
        <taxon>Bacillati</taxon>
        <taxon>Actinomycetota</taxon>
        <taxon>Actinomycetes</taxon>
        <taxon>Kitasatosporales</taxon>
        <taxon>Streptomycetaceae</taxon>
        <taxon>Streptomyces</taxon>
    </lineage>
</organism>
<reference evidence="2 3" key="1">
    <citation type="journal article" date="2016" name="Genome Announc.">
        <title>Complete Genome Sequence of Thiostrepton-Producing Streptomyces laurentii ATCC 31255.</title>
        <authorList>
            <person name="Doi K."/>
            <person name="Fujino Y."/>
            <person name="Nagayoshi Y."/>
            <person name="Ohshima T."/>
            <person name="Ogata S."/>
        </authorList>
    </citation>
    <scope>NUCLEOTIDE SEQUENCE [LARGE SCALE GENOMIC DNA]</scope>
    <source>
        <strain evidence="2 3">ATCC 31255</strain>
    </source>
</reference>
<feature type="domain" description="EF-hand" evidence="1">
    <location>
        <begin position="137"/>
        <end position="169"/>
    </location>
</feature>
<dbReference type="SMART" id="SM00054">
    <property type="entry name" value="EFh"/>
    <property type="match status" value="3"/>
</dbReference>
<evidence type="ECO:0000259" key="1">
    <source>
        <dbReference type="PROSITE" id="PS50222"/>
    </source>
</evidence>